<evidence type="ECO:0000313" key="2">
    <source>
        <dbReference type="Proteomes" id="UP000061587"/>
    </source>
</evidence>
<dbReference type="PATRIC" id="fig|821.40.peg.992"/>
<dbReference type="Proteomes" id="UP000061587">
    <property type="component" value="Chromosome"/>
</dbReference>
<reference evidence="1 2" key="2">
    <citation type="journal article" date="2016" name="Genome Biol. Evol.">
        <title>Extensive mobilome-driven genome diversification in mouse gut-associated Bacteroides vulgatus mpk.</title>
        <authorList>
            <person name="Lange A."/>
            <person name="Beier S."/>
            <person name="Steimle A."/>
            <person name="Autenrieth I.B."/>
            <person name="Huson D.H."/>
            <person name="Frick J.S."/>
        </authorList>
    </citation>
    <scope>NUCLEOTIDE SEQUENCE [LARGE SCALE GENOMIC DNA]</scope>
    <source>
        <strain evidence="2">mpk</strain>
    </source>
</reference>
<proteinExistence type="predicted"/>
<protein>
    <submittedName>
        <fullName evidence="1">Uncharacterized protein</fullName>
    </submittedName>
</protein>
<name>A0A0P0L218_PHOVU</name>
<accession>A0A0P0L218</accession>
<dbReference type="EMBL" id="CP013020">
    <property type="protein sequence ID" value="ALK83463.1"/>
    <property type="molecule type" value="Genomic_DNA"/>
</dbReference>
<organism evidence="1 2">
    <name type="scientific">Phocaeicola vulgatus</name>
    <name type="common">Bacteroides vulgatus</name>
    <dbReference type="NCBI Taxonomy" id="821"/>
    <lineage>
        <taxon>Bacteria</taxon>
        <taxon>Pseudomonadati</taxon>
        <taxon>Bacteroidota</taxon>
        <taxon>Bacteroidia</taxon>
        <taxon>Bacteroidales</taxon>
        <taxon>Bacteroidaceae</taxon>
        <taxon>Phocaeicola</taxon>
    </lineage>
</organism>
<sequence length="106" mass="12479">MACEDVNMSHPVLFYRKRIKLPWTTPHSRTQFLSYYLSMDDLTSGFNIGTNYTLNPQFNEMTGFTEKDVRDMLEYYSTTCPFNHSVDELIELIAFLLRNADHQRNA</sequence>
<evidence type="ECO:0000313" key="1">
    <source>
        <dbReference type="EMBL" id="ALK83463.1"/>
    </source>
</evidence>
<dbReference type="AlphaFoldDB" id="A0A0P0L218"/>
<gene>
    <name evidence="1" type="ORF">BvMPK_0845</name>
</gene>
<reference evidence="2" key="1">
    <citation type="submission" date="2015-10" db="EMBL/GenBank/DDBJ databases">
        <title>Extensive mobilome-driven genome diversification in gut-associated Bacteroides vulgatus mpk.</title>
        <authorList>
            <person name="Beier S."/>
            <person name="Lange A."/>
            <person name="Huson D.H."/>
            <person name="Frick J.-S."/>
            <person name="Autenrieth I.B."/>
        </authorList>
    </citation>
    <scope>NUCLEOTIDE SEQUENCE [LARGE SCALE GENOMIC DNA]</scope>
    <source>
        <strain evidence="2">mpk</strain>
    </source>
</reference>